<dbReference type="GO" id="GO:0003677">
    <property type="term" value="F:DNA binding"/>
    <property type="evidence" value="ECO:0007669"/>
    <property type="project" value="UniProtKB-KW"/>
</dbReference>
<dbReference type="PROSITE" id="PS50949">
    <property type="entry name" value="HTH_GNTR"/>
    <property type="match status" value="1"/>
</dbReference>
<keyword evidence="3" id="KW-0804">Transcription</keyword>
<dbReference type="InterPro" id="IPR036390">
    <property type="entry name" value="WH_DNA-bd_sf"/>
</dbReference>
<dbReference type="Proteomes" id="UP000660668">
    <property type="component" value="Unassembled WGS sequence"/>
</dbReference>
<organism evidence="6 7">
    <name type="scientific">Nocardioides agariphilus</name>
    <dbReference type="NCBI Taxonomy" id="433664"/>
    <lineage>
        <taxon>Bacteria</taxon>
        <taxon>Bacillati</taxon>
        <taxon>Actinomycetota</taxon>
        <taxon>Actinomycetes</taxon>
        <taxon>Propionibacteriales</taxon>
        <taxon>Nocardioidaceae</taxon>
        <taxon>Nocardioides</taxon>
    </lineage>
</organism>
<evidence type="ECO:0000313" key="6">
    <source>
        <dbReference type="EMBL" id="MBF4769094.1"/>
    </source>
</evidence>
<evidence type="ECO:0000259" key="5">
    <source>
        <dbReference type="PROSITE" id="PS50949"/>
    </source>
</evidence>
<feature type="compositionally biased region" description="Basic residues" evidence="4">
    <location>
        <begin position="191"/>
        <end position="203"/>
    </location>
</feature>
<dbReference type="SUPFAM" id="SSF46785">
    <property type="entry name" value="Winged helix' DNA-binding domain"/>
    <property type="match status" value="1"/>
</dbReference>
<reference evidence="6" key="1">
    <citation type="submission" date="2020-11" db="EMBL/GenBank/DDBJ databases">
        <title>Nocardioides cynanchi sp. nov., isolated from soil of rhizosphere of Cynanchum wilfordii.</title>
        <authorList>
            <person name="Lee J.-S."/>
            <person name="Suh M.K."/>
            <person name="Kim J.-S."/>
        </authorList>
    </citation>
    <scope>NUCLEOTIDE SEQUENCE</scope>
    <source>
        <strain evidence="6">KCTC 19276</strain>
    </source>
</reference>
<dbReference type="PANTHER" id="PTHR38445">
    <property type="entry name" value="HTH-TYPE TRANSCRIPTIONAL REPRESSOR YTRA"/>
    <property type="match status" value="1"/>
</dbReference>
<evidence type="ECO:0000256" key="3">
    <source>
        <dbReference type="ARBA" id="ARBA00023163"/>
    </source>
</evidence>
<protein>
    <submittedName>
        <fullName evidence="6">GntR family transcriptional regulator</fullName>
    </submittedName>
</protein>
<evidence type="ECO:0000313" key="7">
    <source>
        <dbReference type="Proteomes" id="UP000660668"/>
    </source>
</evidence>
<keyword evidence="2" id="KW-0238">DNA-binding</keyword>
<comment type="caution">
    <text evidence="6">The sequence shown here is derived from an EMBL/GenBank/DDBJ whole genome shotgun (WGS) entry which is preliminary data.</text>
</comment>
<dbReference type="AlphaFoldDB" id="A0A930YNE9"/>
<dbReference type="SMART" id="SM00345">
    <property type="entry name" value="HTH_GNTR"/>
    <property type="match status" value="1"/>
</dbReference>
<evidence type="ECO:0000256" key="1">
    <source>
        <dbReference type="ARBA" id="ARBA00023015"/>
    </source>
</evidence>
<evidence type="ECO:0000256" key="2">
    <source>
        <dbReference type="ARBA" id="ARBA00023125"/>
    </source>
</evidence>
<dbReference type="GO" id="GO:0003700">
    <property type="term" value="F:DNA-binding transcription factor activity"/>
    <property type="evidence" value="ECO:0007669"/>
    <property type="project" value="InterPro"/>
</dbReference>
<evidence type="ECO:0000256" key="4">
    <source>
        <dbReference type="SAM" id="MobiDB-lite"/>
    </source>
</evidence>
<feature type="domain" description="HTH gntR-type" evidence="5">
    <location>
        <begin position="248"/>
        <end position="316"/>
    </location>
</feature>
<dbReference type="CDD" id="cd07377">
    <property type="entry name" value="WHTH_GntR"/>
    <property type="match status" value="1"/>
</dbReference>
<feature type="compositionally biased region" description="Basic and acidic residues" evidence="4">
    <location>
        <begin position="66"/>
        <end position="75"/>
    </location>
</feature>
<accession>A0A930YNE9</accession>
<feature type="region of interest" description="Disordered" evidence="4">
    <location>
        <begin position="19"/>
        <end position="96"/>
    </location>
</feature>
<proteinExistence type="predicted"/>
<gene>
    <name evidence="6" type="ORF">ISU10_15105</name>
</gene>
<dbReference type="InterPro" id="IPR036388">
    <property type="entry name" value="WH-like_DNA-bd_sf"/>
</dbReference>
<dbReference type="EMBL" id="JADKPO010000020">
    <property type="protein sequence ID" value="MBF4769094.1"/>
    <property type="molecule type" value="Genomic_DNA"/>
</dbReference>
<dbReference type="Gene3D" id="1.10.10.10">
    <property type="entry name" value="Winged helix-like DNA-binding domain superfamily/Winged helix DNA-binding domain"/>
    <property type="match status" value="1"/>
</dbReference>
<dbReference type="InterPro" id="IPR000524">
    <property type="entry name" value="Tscrpt_reg_HTH_GntR"/>
</dbReference>
<keyword evidence="1" id="KW-0805">Transcription regulation</keyword>
<keyword evidence="7" id="KW-1185">Reference proteome</keyword>
<feature type="region of interest" description="Disordered" evidence="4">
    <location>
        <begin position="158"/>
        <end position="220"/>
    </location>
</feature>
<name>A0A930YNE9_9ACTN</name>
<dbReference type="PANTHER" id="PTHR38445:SF9">
    <property type="entry name" value="HTH-TYPE TRANSCRIPTIONAL REPRESSOR YTRA"/>
    <property type="match status" value="1"/>
</dbReference>
<dbReference type="Pfam" id="PF00392">
    <property type="entry name" value="GntR"/>
    <property type="match status" value="1"/>
</dbReference>
<sequence length="357" mass="37469">MAWVGASGVSSAARSLARCARDAGPPAPRLARATSASRERARAPRLGHLGGRPGPGAGGDVGVDGLGRHQRDQPRRTTVRRGARTAGRHDDAVAPAGGGVVRLDARAAVGPARLRGRAGVRDAVLPARGHRRAAARVGQPGHRLGLHRLDQLAAHRPDARRRGAGVGDRPPSGHPLVAGSGGGCGAGRARPVARHRPAARRRPAATCGPGRRDLPGGAGRRRWPGVLVARRTRTLEVKLDRIDHTSAEPPFEQVRRQIATQVGSGQLPAGTRLPTVRALASEIGLAVNTVARVYRELEADGVVVTEGRRGTFVSPSRAVPDSEVESAVQAYVEAARRAGLGVTEAQLLVERRWARHP</sequence>
<feature type="compositionally biased region" description="Gly residues" evidence="4">
    <location>
        <begin position="48"/>
        <end position="65"/>
    </location>
</feature>